<protein>
    <submittedName>
        <fullName evidence="2">Uncharacterized protein</fullName>
    </submittedName>
</protein>
<gene>
    <name evidence="2" type="ORF">OMAG_001881</name>
</gene>
<reference evidence="2 3" key="1">
    <citation type="submission" date="2015-02" db="EMBL/GenBank/DDBJ databases">
        <title>Single-cell genomics of uncultivated deep-branching MTB reveals a conserved set of magnetosome genes.</title>
        <authorList>
            <person name="Kolinko S."/>
            <person name="Richter M."/>
            <person name="Glockner F.O."/>
            <person name="Brachmann A."/>
            <person name="Schuler D."/>
        </authorList>
    </citation>
    <scope>NUCLEOTIDE SEQUENCE [LARGE SCALE GENOMIC DNA]</scope>
    <source>
        <strain evidence="2">SKK-01</strain>
    </source>
</reference>
<evidence type="ECO:0000313" key="2">
    <source>
        <dbReference type="EMBL" id="KJJ84243.1"/>
    </source>
</evidence>
<accession>A0A0F0CLP9</accession>
<evidence type="ECO:0000313" key="3">
    <source>
        <dbReference type="Proteomes" id="UP000033428"/>
    </source>
</evidence>
<feature type="region of interest" description="Disordered" evidence="1">
    <location>
        <begin position="653"/>
        <end position="680"/>
    </location>
</feature>
<evidence type="ECO:0000256" key="1">
    <source>
        <dbReference type="SAM" id="MobiDB-lite"/>
    </source>
</evidence>
<proteinExistence type="predicted"/>
<feature type="compositionally biased region" description="Basic and acidic residues" evidence="1">
    <location>
        <begin position="667"/>
        <end position="680"/>
    </location>
</feature>
<dbReference type="EMBL" id="JYNY01000379">
    <property type="protein sequence ID" value="KJJ84243.1"/>
    <property type="molecule type" value="Genomic_DNA"/>
</dbReference>
<sequence>MKSLTIFLYNHKKKISRAINKIVICLFALNIFAGTAKSDVNFIQQNNKNPEYSEENQLTAQLDINTFTIPEHLGEIKYSHKTLSSNFIIHIQDAHCNIFAQNKIADIIQYLNTEYGIKAVNLEGGVGEYDLRVFWGIKGKALRQEVADYFVTKGEINGAEYYAINNPGKVNLWGVEDKDMYITNLQIYRNSLKYKENVDRYLKQLEDIFGYLKTHIYSSGLFKIDRAYLEYKSGSMEFKKYLEFILTIAKSYSVNLTLFQNLDKLVKILNYESTINFKKTEDERSDLYNGLKRALSTVEVRELLTKTIAFKSKIISKKKFYEYLLDKAEKLNMDSSKIQMLKAYTAYVALYEEVDKSKIMEELNKFEDALKKEIYRNEQEKKLNQLSRNLVLLNNIFSISLIKTDYKYYLENENSFDTENFINFSKKETTKYNIPFQPYIDIDKLDFYRKDIARFYELSFKRDHAFLQNIKYSDIPSNENTEQKKAAILITGGFHTENLSDLMDKQGINYISILPRFTTSAEFKNPYFEILSGETISIQETLKQSIAAMYSALAVWGKFTELAKFAAGESEKIIAEIMVVITELSKERKNEFFYILDNAGNYLKSPNGDIIEFGEGVKRGKDLKLIEIINTINERYKNVTAETARKLDLDTENEKALKTAPSSSKAADTEEKESKSDKISLDKKNIPESALFLYANALDSARDISDLMRRNIPTYIIEPSIQEADIASVSSFLKSVSKKFNKQGYNINVSSYNLKTSPILSDTILKSLYDSSKKTNILYDFADDVLKDTKTRMIIRIALTAKDIKNRNDIKQTILDGIRNALRLNTSFKDNAEEIISKIKIVEMDLGETIAPNTITDTLLDLMMADIDRYGKKDGYPKETVEKDNPALAVKFKTLLLAGITNFEFEFMQGGVNDTASQILDKIFNGITVLKIKKIDWQSLQQWKSANEAISRAV</sequence>
<dbReference type="AlphaFoldDB" id="A0A0F0CLP9"/>
<organism evidence="2 3">
    <name type="scientific">Candidatus Omnitrophus magneticus</name>
    <dbReference type="NCBI Taxonomy" id="1609969"/>
    <lineage>
        <taxon>Bacteria</taxon>
        <taxon>Pseudomonadati</taxon>
        <taxon>Candidatus Omnitrophota</taxon>
        <taxon>Candidatus Omnitrophus</taxon>
    </lineage>
</organism>
<dbReference type="Proteomes" id="UP000033428">
    <property type="component" value="Unassembled WGS sequence"/>
</dbReference>
<comment type="caution">
    <text evidence="2">The sequence shown here is derived from an EMBL/GenBank/DDBJ whole genome shotgun (WGS) entry which is preliminary data.</text>
</comment>
<keyword evidence="3" id="KW-1185">Reference proteome</keyword>
<name>A0A0F0CLP9_9BACT</name>